<keyword evidence="3" id="KW-1185">Reference proteome</keyword>
<organism evidence="2 3">
    <name type="scientific">Globisporangium ultimum (strain ATCC 200006 / CBS 805.95 / DAOM BR144)</name>
    <name type="common">Pythium ultimum</name>
    <dbReference type="NCBI Taxonomy" id="431595"/>
    <lineage>
        <taxon>Eukaryota</taxon>
        <taxon>Sar</taxon>
        <taxon>Stramenopiles</taxon>
        <taxon>Oomycota</taxon>
        <taxon>Peronosporomycetes</taxon>
        <taxon>Pythiales</taxon>
        <taxon>Pythiaceae</taxon>
        <taxon>Globisporangium</taxon>
    </lineage>
</organism>
<dbReference type="EMBL" id="GL376619">
    <property type="status" value="NOT_ANNOTATED_CDS"/>
    <property type="molecule type" value="Genomic_DNA"/>
</dbReference>
<protein>
    <recommendedName>
        <fullName evidence="1">DUF4954 domain-containing protein</fullName>
    </recommendedName>
</protein>
<evidence type="ECO:0000313" key="2">
    <source>
        <dbReference type="EnsemblProtists" id="PYU1_T008117"/>
    </source>
</evidence>
<dbReference type="VEuPathDB" id="FungiDB:PYU1_G008101"/>
<dbReference type="Proteomes" id="UP000019132">
    <property type="component" value="Unassembled WGS sequence"/>
</dbReference>
<dbReference type="eggNOG" id="ENOG502R9XZ">
    <property type="taxonomic scope" value="Eukaryota"/>
</dbReference>
<dbReference type="AlphaFoldDB" id="K3WT23"/>
<dbReference type="InterPro" id="IPR032533">
    <property type="entry name" value="DUF4954"/>
</dbReference>
<proteinExistence type="predicted"/>
<dbReference type="SUPFAM" id="SSF51161">
    <property type="entry name" value="Trimeric LpxA-like enzymes"/>
    <property type="match status" value="1"/>
</dbReference>
<dbReference type="InParanoid" id="K3WT23"/>
<dbReference type="EnsemblProtists" id="PYU1_T008117">
    <property type="protein sequence ID" value="PYU1_T008117"/>
    <property type="gene ID" value="PYU1_G008101"/>
</dbReference>
<dbReference type="Pfam" id="PF16314">
    <property type="entry name" value="DUF4954"/>
    <property type="match status" value="1"/>
</dbReference>
<reference evidence="2" key="3">
    <citation type="submission" date="2015-02" db="UniProtKB">
        <authorList>
            <consortium name="EnsemblProtists"/>
        </authorList>
    </citation>
    <scope>IDENTIFICATION</scope>
    <source>
        <strain evidence="2">DAOM BR144</strain>
    </source>
</reference>
<dbReference type="HOGENOM" id="CLU_030321_0_0_1"/>
<reference evidence="3" key="2">
    <citation type="submission" date="2010-04" db="EMBL/GenBank/DDBJ databases">
        <authorList>
            <person name="Buell R."/>
            <person name="Hamilton J."/>
            <person name="Hostetler J."/>
        </authorList>
    </citation>
    <scope>NUCLEOTIDE SEQUENCE [LARGE SCALE GENOMIC DNA]</scope>
    <source>
        <strain evidence="3">DAOM:BR144</strain>
    </source>
</reference>
<reference evidence="3" key="1">
    <citation type="journal article" date="2010" name="Genome Biol.">
        <title>Genome sequence of the necrotrophic plant pathogen Pythium ultimum reveals original pathogenicity mechanisms and effector repertoire.</title>
        <authorList>
            <person name="Levesque C.A."/>
            <person name="Brouwer H."/>
            <person name="Cano L."/>
            <person name="Hamilton J.P."/>
            <person name="Holt C."/>
            <person name="Huitema E."/>
            <person name="Raffaele S."/>
            <person name="Robideau G.P."/>
            <person name="Thines M."/>
            <person name="Win J."/>
            <person name="Zerillo M.M."/>
            <person name="Beakes G.W."/>
            <person name="Boore J.L."/>
            <person name="Busam D."/>
            <person name="Dumas B."/>
            <person name="Ferriera S."/>
            <person name="Fuerstenberg S.I."/>
            <person name="Gachon C.M."/>
            <person name="Gaulin E."/>
            <person name="Govers F."/>
            <person name="Grenville-Briggs L."/>
            <person name="Horner N."/>
            <person name="Hostetler J."/>
            <person name="Jiang R.H."/>
            <person name="Johnson J."/>
            <person name="Krajaejun T."/>
            <person name="Lin H."/>
            <person name="Meijer H.J."/>
            <person name="Moore B."/>
            <person name="Morris P."/>
            <person name="Phuntmart V."/>
            <person name="Puiu D."/>
            <person name="Shetty J."/>
            <person name="Stajich J.E."/>
            <person name="Tripathy S."/>
            <person name="Wawra S."/>
            <person name="van West P."/>
            <person name="Whitty B.R."/>
            <person name="Coutinho P.M."/>
            <person name="Henrissat B."/>
            <person name="Martin F."/>
            <person name="Thomas P.D."/>
            <person name="Tyler B.M."/>
            <person name="De Vries R.P."/>
            <person name="Kamoun S."/>
            <person name="Yandell M."/>
            <person name="Tisserat N."/>
            <person name="Buell C.R."/>
        </authorList>
    </citation>
    <scope>NUCLEOTIDE SEQUENCE</scope>
    <source>
        <strain evidence="3">DAOM:BR144</strain>
    </source>
</reference>
<dbReference type="OMA" id="SIFAGPY"/>
<evidence type="ECO:0000313" key="3">
    <source>
        <dbReference type="Proteomes" id="UP000019132"/>
    </source>
</evidence>
<accession>K3WT23</accession>
<evidence type="ECO:0000259" key="1">
    <source>
        <dbReference type="Pfam" id="PF16314"/>
    </source>
</evidence>
<name>K3WT23_GLOUD</name>
<dbReference type="Gene3D" id="2.160.10.10">
    <property type="entry name" value="Hexapeptide repeat proteins"/>
    <property type="match status" value="1"/>
</dbReference>
<dbReference type="STRING" id="431595.K3WT23"/>
<dbReference type="InterPro" id="IPR011004">
    <property type="entry name" value="Trimer_LpxA-like_sf"/>
</dbReference>
<sequence>MRSSTTRAWSDPTELSELHPTRSAFVQYARACAALSRSPTAFFPLSRVEIEQLEANGNTAEDWRQVFKITIDAPVNARRIRDCAFQGRVVLGRFSDAFHHDLEQGVKFPSGCYRTVIRNAVVLDDALVKDTLLLHNVFVDAEAVILGCGPVVFASSSATDEVPGTDMFGNGTTLHVGVEIGGRDLRVIADLPFALAASIAGNRSNTAFVQAYNQMVDVYVHEIACAPFTIIAKHAHVMRCSRVENSFIGEYAVVDDSHIEKVTVLSSHEEPSMIRTKSVVRNAILQWNCVIETLSVVEDAFLCDYAHVERHGVVMSSLLGPNTSVAEGEVTSSFVGPFVGFHHQALLIASYWPQGKGNIGYGANVGSNHTLKAPDQELFPGEGVFFGLGSNVKFPSNFVHAPYSVIATGVTTLPQRLAMPFSLINTPGHVIPSLSPAINEISPGWVLAHSVFTVLRNEHKFQTRNQSKRTHVEPAIFRHEIIQYMKDARAQLHAAQGKAKIVLTISGEPVYTDREVLGLGKNYMRESARKEGIAAYTFFIQLYALDALLKLVENGRVPVDSRVGTISCRDENELITLQEEFPASMPVLDCLKDLVSKRAAVAKNAATGKSRDDARGKRIIPDYALVHKPSGDEKIVKLAQQ</sequence>
<feature type="domain" description="DUF4954" evidence="1">
    <location>
        <begin position="45"/>
        <end position="443"/>
    </location>
</feature>